<name>A0A1A3HB53_MYCMU</name>
<organism evidence="1 2">
    <name type="scientific">Mycolicibacterium mucogenicum</name>
    <name type="common">Mycobacterium mucogenicum</name>
    <dbReference type="NCBI Taxonomy" id="56689"/>
    <lineage>
        <taxon>Bacteria</taxon>
        <taxon>Bacillati</taxon>
        <taxon>Actinomycetota</taxon>
        <taxon>Actinomycetes</taxon>
        <taxon>Mycobacteriales</taxon>
        <taxon>Mycobacteriaceae</taxon>
        <taxon>Mycolicibacterium</taxon>
    </lineage>
</organism>
<comment type="caution">
    <text evidence="1">The sequence shown here is derived from an EMBL/GenBank/DDBJ whole genome shotgun (WGS) entry which is preliminary data.</text>
</comment>
<dbReference type="AlphaFoldDB" id="A0A1A3HB53"/>
<protein>
    <submittedName>
        <fullName evidence="1">Uncharacterized protein</fullName>
    </submittedName>
</protein>
<accession>A0A1A3HB53</accession>
<sequence length="115" mass="12699">MGQAVAAQSTGRFFEGAAFSFYRFGKSVQRFGTFGAEKAHTDCPTACTETDRYGKRLGMAYNVTCTSTQSCDIEVDRFAGAPLNNASVLYHGHRTRELFEQVDCSRDATRTRGPH</sequence>
<gene>
    <name evidence="1" type="ORF">A5630_15505</name>
</gene>
<dbReference type="EMBL" id="LZLC01000052">
    <property type="protein sequence ID" value="OBJ44811.1"/>
    <property type="molecule type" value="Genomic_DNA"/>
</dbReference>
<evidence type="ECO:0000313" key="2">
    <source>
        <dbReference type="Proteomes" id="UP000093898"/>
    </source>
</evidence>
<reference evidence="1 2" key="1">
    <citation type="submission" date="2016-06" db="EMBL/GenBank/DDBJ databases">
        <authorList>
            <person name="Kjaerup R.B."/>
            <person name="Dalgaard T.S."/>
            <person name="Juul-Madsen H.R."/>
        </authorList>
    </citation>
    <scope>NUCLEOTIDE SEQUENCE [LARGE SCALE GENOMIC DNA]</scope>
    <source>
        <strain evidence="1 2">1127319.6</strain>
    </source>
</reference>
<dbReference type="Proteomes" id="UP000093898">
    <property type="component" value="Unassembled WGS sequence"/>
</dbReference>
<proteinExistence type="predicted"/>
<evidence type="ECO:0000313" key="1">
    <source>
        <dbReference type="EMBL" id="OBJ44811.1"/>
    </source>
</evidence>